<dbReference type="PROSITE" id="PS51257">
    <property type="entry name" value="PROKAR_LIPOPROTEIN"/>
    <property type="match status" value="1"/>
</dbReference>
<dbReference type="Proteomes" id="UP000815846">
    <property type="component" value="Unassembled WGS sequence"/>
</dbReference>
<name>A0ABY3MSG7_9GAMM</name>
<proteinExistence type="predicted"/>
<dbReference type="EMBL" id="PJAI02000056">
    <property type="protein sequence ID" value="TYK64148.1"/>
    <property type="molecule type" value="Genomic_DNA"/>
</dbReference>
<keyword evidence="2" id="KW-1185">Reference proteome</keyword>
<sequence>MKSFCIIFVLFLVGCSNTYVIKVEPENQRTFAPDKALEAGDEIEIYISHINHNERLRFHLCGPQCDTATTIKTIDSNGLSNKSVIFTAPEDGEYYFWLENTKLEGTESVVLMKKEYEMEKIYIVDFISGTKLHVAKEMPNKSLKQEDDLITPIAMSHTAIMGISAFYYCANNQWPESIDIIKDYEEQRKAMPHIKINWTQLKDISNYISEPSYQLTSNIKQLDGSFIKLTSGQQSPICDEDNAELQSAYVNM</sequence>
<gene>
    <name evidence="1" type="ORF">CWS31_017200</name>
</gene>
<comment type="caution">
    <text evidence="1">The sequence shown here is derived from an EMBL/GenBank/DDBJ whole genome shotgun (WGS) entry which is preliminary data.</text>
</comment>
<reference evidence="1 2" key="1">
    <citation type="submission" date="2019-08" db="EMBL/GenBank/DDBJ databases">
        <title>Microbe sample from Colwellia echini.</title>
        <authorList>
            <person name="Christiansen L."/>
            <person name="Pathiraja D."/>
            <person name="Schultz-Johansen M."/>
            <person name="Choi I.-G."/>
            <person name="Stougaard P."/>
        </authorList>
    </citation>
    <scope>NUCLEOTIDE SEQUENCE [LARGE SCALE GENOMIC DNA]</scope>
    <source>
        <strain evidence="1 2">A3</strain>
    </source>
</reference>
<protein>
    <submittedName>
        <fullName evidence="1">Uncharacterized protein</fullName>
    </submittedName>
</protein>
<evidence type="ECO:0000313" key="1">
    <source>
        <dbReference type="EMBL" id="TYK64148.1"/>
    </source>
</evidence>
<organism evidence="1 2">
    <name type="scientific">Colwellia echini</name>
    <dbReference type="NCBI Taxonomy" id="1982103"/>
    <lineage>
        <taxon>Bacteria</taxon>
        <taxon>Pseudomonadati</taxon>
        <taxon>Pseudomonadota</taxon>
        <taxon>Gammaproteobacteria</taxon>
        <taxon>Alteromonadales</taxon>
        <taxon>Colwelliaceae</taxon>
        <taxon>Colwellia</taxon>
    </lineage>
</organism>
<dbReference type="RefSeq" id="WP_101344203.1">
    <property type="nucleotide sequence ID" value="NZ_PJAI02000056.1"/>
</dbReference>
<evidence type="ECO:0000313" key="2">
    <source>
        <dbReference type="Proteomes" id="UP000815846"/>
    </source>
</evidence>
<accession>A0ABY3MSG7</accession>